<sequence length="162" mass="17639">MAAQLWMLRHGEAVPHDSKPDAERELTPRGRTQAEVAGQALAALNEEFAACYASPKVRAWETATLACTALNVRPVREDALSNGFNRVDALALLEAHTEDEKVLIVGHNPSFEQVVYDFTGARIDFKKGGVAAIDARRTSGQLLVLLRPRELEAIAAALTPPR</sequence>
<keyword evidence="1" id="KW-0378">Hydrolase</keyword>
<organism evidence="3 4">
    <name type="scientific">Solirubrobacter pauli</name>
    <dbReference type="NCBI Taxonomy" id="166793"/>
    <lineage>
        <taxon>Bacteria</taxon>
        <taxon>Bacillati</taxon>
        <taxon>Actinomycetota</taxon>
        <taxon>Thermoleophilia</taxon>
        <taxon>Solirubrobacterales</taxon>
        <taxon>Solirubrobacteraceae</taxon>
        <taxon>Solirubrobacter</taxon>
    </lineage>
</organism>
<dbReference type="RefSeq" id="WP_211339895.1">
    <property type="nucleotide sequence ID" value="NZ_RBIL01000001.1"/>
</dbReference>
<dbReference type="InterPro" id="IPR029033">
    <property type="entry name" value="His_PPase_superfam"/>
</dbReference>
<dbReference type="CDD" id="cd07067">
    <property type="entry name" value="HP_PGM_like"/>
    <property type="match status" value="1"/>
</dbReference>
<comment type="caution">
    <text evidence="3">The sequence shown here is derived from an EMBL/GenBank/DDBJ whole genome shotgun (WGS) entry which is preliminary data.</text>
</comment>
<feature type="compositionally biased region" description="Basic and acidic residues" evidence="2">
    <location>
        <begin position="10"/>
        <end position="28"/>
    </location>
</feature>
<dbReference type="Proteomes" id="UP000278962">
    <property type="component" value="Unassembled WGS sequence"/>
</dbReference>
<feature type="region of interest" description="Disordered" evidence="2">
    <location>
        <begin position="10"/>
        <end position="30"/>
    </location>
</feature>
<dbReference type="EMBL" id="RBIL01000001">
    <property type="protein sequence ID" value="RKQ92020.1"/>
    <property type="molecule type" value="Genomic_DNA"/>
</dbReference>
<dbReference type="InterPro" id="IPR013078">
    <property type="entry name" value="His_Pase_superF_clade-1"/>
</dbReference>
<evidence type="ECO:0000313" key="4">
    <source>
        <dbReference type="Proteomes" id="UP000278962"/>
    </source>
</evidence>
<evidence type="ECO:0000313" key="3">
    <source>
        <dbReference type="EMBL" id="RKQ92020.1"/>
    </source>
</evidence>
<dbReference type="PANTHER" id="PTHR20935">
    <property type="entry name" value="PHOSPHOGLYCERATE MUTASE-RELATED"/>
    <property type="match status" value="1"/>
</dbReference>
<gene>
    <name evidence="3" type="ORF">C8N24_1859</name>
</gene>
<evidence type="ECO:0000256" key="1">
    <source>
        <dbReference type="ARBA" id="ARBA00022801"/>
    </source>
</evidence>
<dbReference type="Pfam" id="PF00300">
    <property type="entry name" value="His_Phos_1"/>
    <property type="match status" value="1"/>
</dbReference>
<keyword evidence="4" id="KW-1185">Reference proteome</keyword>
<proteinExistence type="predicted"/>
<dbReference type="GO" id="GO:0016787">
    <property type="term" value="F:hydrolase activity"/>
    <property type="evidence" value="ECO:0007669"/>
    <property type="project" value="UniProtKB-KW"/>
</dbReference>
<dbReference type="SMART" id="SM00855">
    <property type="entry name" value="PGAM"/>
    <property type="match status" value="1"/>
</dbReference>
<name>A0A660LDP8_9ACTN</name>
<dbReference type="InterPro" id="IPR051021">
    <property type="entry name" value="Mito_Ser/Thr_phosphatase"/>
</dbReference>
<reference evidence="3 4" key="1">
    <citation type="submission" date="2018-10" db="EMBL/GenBank/DDBJ databases">
        <title>Genomic Encyclopedia of Archaeal and Bacterial Type Strains, Phase II (KMG-II): from individual species to whole genera.</title>
        <authorList>
            <person name="Goeker M."/>
        </authorList>
    </citation>
    <scope>NUCLEOTIDE SEQUENCE [LARGE SCALE GENOMIC DNA]</scope>
    <source>
        <strain evidence="3 4">DSM 14954</strain>
    </source>
</reference>
<protein>
    <submittedName>
        <fullName evidence="3">Phosphohistidine phosphatase SixA</fullName>
    </submittedName>
</protein>
<dbReference type="SUPFAM" id="SSF53254">
    <property type="entry name" value="Phosphoglycerate mutase-like"/>
    <property type="match status" value="1"/>
</dbReference>
<accession>A0A660LDP8</accession>
<dbReference type="PANTHER" id="PTHR20935:SF1">
    <property type="entry name" value="SLL1549 PROTEIN"/>
    <property type="match status" value="1"/>
</dbReference>
<dbReference type="Gene3D" id="3.40.50.1240">
    <property type="entry name" value="Phosphoglycerate mutase-like"/>
    <property type="match status" value="1"/>
</dbReference>
<dbReference type="AlphaFoldDB" id="A0A660LDP8"/>
<evidence type="ECO:0000256" key="2">
    <source>
        <dbReference type="SAM" id="MobiDB-lite"/>
    </source>
</evidence>